<dbReference type="AlphaFoldDB" id="A0A836JF64"/>
<feature type="non-terminal residue" evidence="6">
    <location>
        <position position="344"/>
    </location>
</feature>
<sequence>MNTYSASISNGDLFRNLAFLENRSSVDTKHLQLFSIYDENNAILGGTNMVDLYWNGTLWYYKDISDFSRKKAAIKQRMDSGVCDSAYLNENTFVIVEDSGAVRVYQAVEIDERYELQLLGYVCQHDDSILSVSAFSNQRNIVTGGMDCCLKMWDVEDLIATYSYSFAHLDIITGTDVKPMCSSVFVSVSLDSESLLWDIRRAKPASCIFKKNDCPLTAVSWNTTLENIIAIGTAEGSIAIIDIRQTETPLCESNECDRGVHKLLFNPTPERKEQLACCFDNTSIKVLDTQKELMQIYEDNSHHDFVRGLAWCKDDLYSCSWDANVFKHIVNEYIASQGRIQVRQ</sequence>
<proteinExistence type="predicted"/>
<dbReference type="PROSITE" id="PS50294">
    <property type="entry name" value="WD_REPEATS_REGION"/>
    <property type="match status" value="1"/>
</dbReference>
<dbReference type="GO" id="GO:0034709">
    <property type="term" value="C:methylosome"/>
    <property type="evidence" value="ECO:0007669"/>
    <property type="project" value="TreeGrafter"/>
</dbReference>
<dbReference type="InterPro" id="IPR036322">
    <property type="entry name" value="WD40_repeat_dom_sf"/>
</dbReference>
<dbReference type="InterPro" id="IPR015943">
    <property type="entry name" value="WD40/YVTN_repeat-like_dom_sf"/>
</dbReference>
<evidence type="ECO:0000256" key="1">
    <source>
        <dbReference type="ARBA" id="ARBA00004496"/>
    </source>
</evidence>
<dbReference type="GO" id="GO:0007309">
    <property type="term" value="P:oocyte axis specification"/>
    <property type="evidence" value="ECO:0007669"/>
    <property type="project" value="TreeGrafter"/>
</dbReference>
<gene>
    <name evidence="6" type="primary">Wdr77</name>
    <name evidence="6" type="ORF">G6Z75_0008094</name>
</gene>
<dbReference type="Gene3D" id="2.130.10.10">
    <property type="entry name" value="YVTN repeat-like/Quinoprotein amine dehydrogenase"/>
    <property type="match status" value="1"/>
</dbReference>
<feature type="non-terminal residue" evidence="6">
    <location>
        <position position="1"/>
    </location>
</feature>
<name>A0A836JF64_9HYME</name>
<evidence type="ECO:0000256" key="3">
    <source>
        <dbReference type="ARBA" id="ARBA00022574"/>
    </source>
</evidence>
<dbReference type="InterPro" id="IPR001680">
    <property type="entry name" value="WD40_rpt"/>
</dbReference>
<evidence type="ECO:0000256" key="2">
    <source>
        <dbReference type="ARBA" id="ARBA00022490"/>
    </source>
</evidence>
<evidence type="ECO:0000256" key="4">
    <source>
        <dbReference type="ARBA" id="ARBA00022737"/>
    </source>
</evidence>
<dbReference type="PROSITE" id="PS00678">
    <property type="entry name" value="WD_REPEATS_1"/>
    <property type="match status" value="1"/>
</dbReference>
<protein>
    <submittedName>
        <fullName evidence="6">MEP50 protein</fullName>
    </submittedName>
</protein>
<reference evidence="6" key="1">
    <citation type="submission" date="2020-02" db="EMBL/GenBank/DDBJ databases">
        <title>Relaxed selection underlies rapid genomic changes in the transitions from sociality to social parasitism in ants.</title>
        <authorList>
            <person name="Bi X."/>
        </authorList>
    </citation>
    <scope>NUCLEOTIDE SEQUENCE</scope>
    <source>
        <strain evidence="6">BGI-DK2013a</strain>
        <tissue evidence="6">Whole body</tissue>
    </source>
</reference>
<organism evidence="6 7">
    <name type="scientific">Acromyrmex insinuator</name>
    <dbReference type="NCBI Taxonomy" id="230686"/>
    <lineage>
        <taxon>Eukaryota</taxon>
        <taxon>Metazoa</taxon>
        <taxon>Ecdysozoa</taxon>
        <taxon>Arthropoda</taxon>
        <taxon>Hexapoda</taxon>
        <taxon>Insecta</taxon>
        <taxon>Pterygota</taxon>
        <taxon>Neoptera</taxon>
        <taxon>Endopterygota</taxon>
        <taxon>Hymenoptera</taxon>
        <taxon>Apocrita</taxon>
        <taxon>Aculeata</taxon>
        <taxon>Formicoidea</taxon>
        <taxon>Formicidae</taxon>
        <taxon>Myrmicinae</taxon>
        <taxon>Acromyrmex</taxon>
    </lineage>
</organism>
<keyword evidence="3 5" id="KW-0853">WD repeat</keyword>
<evidence type="ECO:0000256" key="5">
    <source>
        <dbReference type="PROSITE-ProRule" id="PRU00221"/>
    </source>
</evidence>
<dbReference type="PANTHER" id="PTHR46853:SF1">
    <property type="entry name" value="METHYLOSOME PROTEIN 50"/>
    <property type="match status" value="1"/>
</dbReference>
<dbReference type="EMBL" id="JAANHZ010000632">
    <property type="protein sequence ID" value="KAG5309034.1"/>
    <property type="molecule type" value="Genomic_DNA"/>
</dbReference>
<dbReference type="PANTHER" id="PTHR46853">
    <property type="entry name" value="METHYLOSOME PROTEIN 50"/>
    <property type="match status" value="1"/>
</dbReference>
<keyword evidence="7" id="KW-1185">Reference proteome</keyword>
<dbReference type="PROSITE" id="PS50082">
    <property type="entry name" value="WD_REPEATS_2"/>
    <property type="match status" value="1"/>
</dbReference>
<dbReference type="Proteomes" id="UP000667349">
    <property type="component" value="Unassembled WGS sequence"/>
</dbReference>
<accession>A0A836JF64</accession>
<evidence type="ECO:0000313" key="6">
    <source>
        <dbReference type="EMBL" id="KAG5309034.1"/>
    </source>
</evidence>
<keyword evidence="2" id="KW-0963">Cytoplasm</keyword>
<evidence type="ECO:0000313" key="7">
    <source>
        <dbReference type="Proteomes" id="UP000667349"/>
    </source>
</evidence>
<dbReference type="InterPro" id="IPR019775">
    <property type="entry name" value="WD40_repeat_CS"/>
</dbReference>
<dbReference type="SMART" id="SM00320">
    <property type="entry name" value="WD40"/>
    <property type="match status" value="5"/>
</dbReference>
<dbReference type="SUPFAM" id="SSF50978">
    <property type="entry name" value="WD40 repeat-like"/>
    <property type="match status" value="1"/>
</dbReference>
<comment type="subcellular location">
    <subcellularLocation>
        <location evidence="1">Cytoplasm</location>
    </subcellularLocation>
</comment>
<comment type="caution">
    <text evidence="6">The sequence shown here is derived from an EMBL/GenBank/DDBJ whole genome shotgun (WGS) entry which is preliminary data.</text>
</comment>
<feature type="repeat" description="WD" evidence="5">
    <location>
        <begin position="122"/>
        <end position="163"/>
    </location>
</feature>
<keyword evidence="4" id="KW-0677">Repeat</keyword>
<dbReference type="Pfam" id="PF00400">
    <property type="entry name" value="WD40"/>
    <property type="match status" value="1"/>
</dbReference>
<dbReference type="InterPro" id="IPR052139">
    <property type="entry name" value="Methylosome_Comp_WDR77"/>
</dbReference>